<keyword evidence="1" id="KW-1133">Transmembrane helix</keyword>
<gene>
    <name evidence="2" type="ORF">CR105_10120</name>
</gene>
<keyword evidence="1" id="KW-0812">Transmembrane</keyword>
<reference evidence="2 3" key="1">
    <citation type="submission" date="2017-10" db="EMBL/GenBank/DDBJ databases">
        <title>Massilia psychrophilum sp. nov., a novel purple-pigmented bacterium isolated from Tianshan glacier, Xinjiang Municipality, China.</title>
        <authorList>
            <person name="Wang H."/>
        </authorList>
    </citation>
    <scope>NUCLEOTIDE SEQUENCE [LARGE SCALE GENOMIC DNA]</scope>
    <source>
        <strain evidence="2 3">JCM 30074</strain>
    </source>
</reference>
<name>A0A2G8THH4_9BURK</name>
<proteinExistence type="predicted"/>
<keyword evidence="1" id="KW-0472">Membrane</keyword>
<organism evidence="2 3">
    <name type="scientific">Massilia eurypsychrophila</name>
    <dbReference type="NCBI Taxonomy" id="1485217"/>
    <lineage>
        <taxon>Bacteria</taxon>
        <taxon>Pseudomonadati</taxon>
        <taxon>Pseudomonadota</taxon>
        <taxon>Betaproteobacteria</taxon>
        <taxon>Burkholderiales</taxon>
        <taxon>Oxalobacteraceae</taxon>
        <taxon>Telluria group</taxon>
        <taxon>Massilia</taxon>
    </lineage>
</organism>
<dbReference type="AlphaFoldDB" id="A0A2G8THH4"/>
<evidence type="ECO:0008006" key="4">
    <source>
        <dbReference type="Google" id="ProtNLM"/>
    </source>
</evidence>
<sequence>MLTGAVVALLLYAPIGVYMRTFGNTISSQHERWAAMGSAMSGIYGPLLAGLTLYVLFRQLQLQHQTTKHMHDHARLMNTRTDVEFYLVRLVEVLDVDLPGMQTPRFILRSRFSNVTLEQLSSDELRETANYLEAKAPQLFAMWGAYYSALAGVRDVDDFDKQLQYISATDKAIAMLSFETCVQMDQFYFCWAKGAFRANYLFSRMLKERQ</sequence>
<feature type="transmembrane region" description="Helical" evidence="1">
    <location>
        <begin position="35"/>
        <end position="57"/>
    </location>
</feature>
<evidence type="ECO:0000313" key="3">
    <source>
        <dbReference type="Proteomes" id="UP000230390"/>
    </source>
</evidence>
<accession>A0A2G8THH4</accession>
<comment type="caution">
    <text evidence="2">The sequence shown here is derived from an EMBL/GenBank/DDBJ whole genome shotgun (WGS) entry which is preliminary data.</text>
</comment>
<dbReference type="EMBL" id="PDOC01000004">
    <property type="protein sequence ID" value="PIL45507.1"/>
    <property type="molecule type" value="Genomic_DNA"/>
</dbReference>
<keyword evidence="3" id="KW-1185">Reference proteome</keyword>
<evidence type="ECO:0000313" key="2">
    <source>
        <dbReference type="EMBL" id="PIL45507.1"/>
    </source>
</evidence>
<evidence type="ECO:0000256" key="1">
    <source>
        <dbReference type="SAM" id="Phobius"/>
    </source>
</evidence>
<dbReference type="Proteomes" id="UP000230390">
    <property type="component" value="Unassembled WGS sequence"/>
</dbReference>
<protein>
    <recommendedName>
        <fullName evidence="4">DUF4760 domain-containing protein</fullName>
    </recommendedName>
</protein>